<reference evidence="3 4" key="1">
    <citation type="journal article" date="2019" name="Genome Biol. Evol.">
        <title>Whole-Genome Sequencing of the Giant Devil Catfish, Bagarius yarrelli.</title>
        <authorList>
            <person name="Jiang W."/>
            <person name="Lv Y."/>
            <person name="Cheng L."/>
            <person name="Yang K."/>
            <person name="Chao B."/>
            <person name="Wang X."/>
            <person name="Li Y."/>
            <person name="Pan X."/>
            <person name="You X."/>
            <person name="Zhang Y."/>
            <person name="Yang J."/>
            <person name="Li J."/>
            <person name="Zhang X."/>
            <person name="Liu S."/>
            <person name="Sun C."/>
            <person name="Yang J."/>
            <person name="Shi Q."/>
        </authorList>
    </citation>
    <scope>NUCLEOTIDE SEQUENCE [LARGE SCALE GENOMIC DNA]</scope>
    <source>
        <strain evidence="3">JWS20170419001</strain>
        <tissue evidence="3">Muscle</tissue>
    </source>
</reference>
<evidence type="ECO:0000256" key="2">
    <source>
        <dbReference type="SAM" id="SignalP"/>
    </source>
</evidence>
<evidence type="ECO:0000313" key="3">
    <source>
        <dbReference type="EMBL" id="TSK14853.1"/>
    </source>
</evidence>
<comment type="caution">
    <text evidence="3">The sequence shown here is derived from an EMBL/GenBank/DDBJ whole genome shotgun (WGS) entry which is preliminary data.</text>
</comment>
<dbReference type="SUPFAM" id="SSF49899">
    <property type="entry name" value="Concanavalin A-like lectins/glucanases"/>
    <property type="match status" value="1"/>
</dbReference>
<evidence type="ECO:0000313" key="4">
    <source>
        <dbReference type="Proteomes" id="UP000319801"/>
    </source>
</evidence>
<evidence type="ECO:0000256" key="1">
    <source>
        <dbReference type="SAM" id="MobiDB-lite"/>
    </source>
</evidence>
<accession>A0A556TJE1</accession>
<feature type="region of interest" description="Disordered" evidence="1">
    <location>
        <begin position="31"/>
        <end position="56"/>
    </location>
</feature>
<feature type="chain" id="PRO_5021825645" evidence="2">
    <location>
        <begin position="26"/>
        <end position="146"/>
    </location>
</feature>
<name>A0A556TJE1_BAGYA</name>
<dbReference type="EMBL" id="VCAZ01000002">
    <property type="protein sequence ID" value="TSK14853.1"/>
    <property type="molecule type" value="Genomic_DNA"/>
</dbReference>
<dbReference type="OrthoDB" id="6275838at2759"/>
<dbReference type="Proteomes" id="UP000319801">
    <property type="component" value="Unassembled WGS sequence"/>
</dbReference>
<dbReference type="InterPro" id="IPR013320">
    <property type="entry name" value="ConA-like_dom_sf"/>
</dbReference>
<protein>
    <submittedName>
        <fullName evidence="3">Neurexin-1a-beta</fullName>
    </submittedName>
</protein>
<dbReference type="AlphaFoldDB" id="A0A556TJE1"/>
<keyword evidence="2" id="KW-0732">Signal</keyword>
<feature type="compositionally biased region" description="Basic and acidic residues" evidence="1">
    <location>
        <begin position="36"/>
        <end position="50"/>
    </location>
</feature>
<organism evidence="3 4">
    <name type="scientific">Bagarius yarrelli</name>
    <name type="common">Goonch</name>
    <name type="synonym">Bagrus yarrelli</name>
    <dbReference type="NCBI Taxonomy" id="175774"/>
    <lineage>
        <taxon>Eukaryota</taxon>
        <taxon>Metazoa</taxon>
        <taxon>Chordata</taxon>
        <taxon>Craniata</taxon>
        <taxon>Vertebrata</taxon>
        <taxon>Euteleostomi</taxon>
        <taxon>Actinopterygii</taxon>
        <taxon>Neopterygii</taxon>
        <taxon>Teleostei</taxon>
        <taxon>Ostariophysi</taxon>
        <taxon>Siluriformes</taxon>
        <taxon>Sisoridae</taxon>
        <taxon>Sisorinae</taxon>
        <taxon>Bagarius</taxon>
    </lineage>
</organism>
<feature type="signal peptide" evidence="2">
    <location>
        <begin position="1"/>
        <end position="25"/>
    </location>
</feature>
<dbReference type="Gene3D" id="2.60.120.200">
    <property type="match status" value="1"/>
</dbReference>
<keyword evidence="4" id="KW-1185">Reference proteome</keyword>
<sequence length="146" mass="16063">MAPFRLGSTLLPLTLCLVLWETVPAFNSATSLSKDQGNRHQAQDMHHEGSHASLRSGHTGTTYIFGRDGGLIVYTWPPNDRPSTRADRLAVGFSTQQKDAVLVRVDSSSGLGDYLQLQIGYKGRMRGEVKQERNELVVVVVVVVVE</sequence>
<proteinExistence type="predicted"/>
<gene>
    <name evidence="3" type="ORF">Baya_0836</name>
</gene>